<dbReference type="Pfam" id="PF07959">
    <property type="entry name" value="Fucose_pyrophosphorylase"/>
    <property type="match status" value="1"/>
</dbReference>
<sequence>VSGIILFNMIAFPPLDACSYIGIDSGASPVSLSLFFDILLACCDGITREEYVNGQFKTNLPAFSNKATVLKQCRKTLWKSLHDIKIHNITVGENMIHVYMDNETFGHKKIIFDAFQYSDKANKDKTNCTNYINCLTKASNISSTFNSCQSLFVNSIVTKTELNVESPVYLFNCDFKSNNLFYI</sequence>
<evidence type="ECO:0000259" key="4">
    <source>
        <dbReference type="Pfam" id="PF07959"/>
    </source>
</evidence>
<dbReference type="GO" id="GO:0050201">
    <property type="term" value="F:fucokinase activity"/>
    <property type="evidence" value="ECO:0007669"/>
    <property type="project" value="TreeGrafter"/>
</dbReference>
<feature type="non-terminal residue" evidence="5">
    <location>
        <position position="1"/>
    </location>
</feature>
<feature type="domain" description="GDP-fucose pyrophosphorylase" evidence="4">
    <location>
        <begin position="9"/>
        <end position="176"/>
    </location>
</feature>
<evidence type="ECO:0000256" key="2">
    <source>
        <dbReference type="ARBA" id="ARBA00022741"/>
    </source>
</evidence>
<protein>
    <submittedName>
        <fullName evidence="5">L-fucose kinase isoform X2</fullName>
    </submittedName>
</protein>
<reference evidence="5 6" key="1">
    <citation type="journal article" date="2018" name="Sci. Rep.">
        <title>Genomic signatures of local adaptation to the degree of environmental predictability in rotifers.</title>
        <authorList>
            <person name="Franch-Gras L."/>
            <person name="Hahn C."/>
            <person name="Garcia-Roger E.M."/>
            <person name="Carmona M.J."/>
            <person name="Serra M."/>
            <person name="Gomez A."/>
        </authorList>
    </citation>
    <scope>NUCLEOTIDE SEQUENCE [LARGE SCALE GENOMIC DNA]</scope>
    <source>
        <strain evidence="5">HYR1</strain>
    </source>
</reference>
<gene>
    <name evidence="5" type="ORF">BpHYR1_023091</name>
</gene>
<accession>A0A3M7PFU0</accession>
<dbReference type="PANTHER" id="PTHR32463:SF0">
    <property type="entry name" value="L-FUCOSE KINASE"/>
    <property type="match status" value="1"/>
</dbReference>
<evidence type="ECO:0000313" key="5">
    <source>
        <dbReference type="EMBL" id="RMZ97985.1"/>
    </source>
</evidence>
<keyword evidence="1" id="KW-0808">Transferase</keyword>
<dbReference type="InterPro" id="IPR012887">
    <property type="entry name" value="GDP_fucose_pyrophosphorylase"/>
</dbReference>
<keyword evidence="2" id="KW-0547">Nucleotide-binding</keyword>
<evidence type="ECO:0000256" key="3">
    <source>
        <dbReference type="ARBA" id="ARBA00022777"/>
    </source>
</evidence>
<comment type="caution">
    <text evidence="5">The sequence shown here is derived from an EMBL/GenBank/DDBJ whole genome shotgun (WGS) entry which is preliminary data.</text>
</comment>
<dbReference type="GO" id="GO:0042352">
    <property type="term" value="P:GDP-L-fucose salvage"/>
    <property type="evidence" value="ECO:0007669"/>
    <property type="project" value="TreeGrafter"/>
</dbReference>
<dbReference type="InterPro" id="IPR052203">
    <property type="entry name" value="GHMP_Kinase-Related"/>
</dbReference>
<keyword evidence="6" id="KW-1185">Reference proteome</keyword>
<dbReference type="PANTHER" id="PTHR32463">
    <property type="entry name" value="L-FUCOSE KINASE"/>
    <property type="match status" value="1"/>
</dbReference>
<evidence type="ECO:0000256" key="1">
    <source>
        <dbReference type="ARBA" id="ARBA00022679"/>
    </source>
</evidence>
<proteinExistence type="predicted"/>
<evidence type="ECO:0000313" key="6">
    <source>
        <dbReference type="Proteomes" id="UP000276133"/>
    </source>
</evidence>
<name>A0A3M7PFU0_BRAPC</name>
<dbReference type="AlphaFoldDB" id="A0A3M7PFU0"/>
<dbReference type="OrthoDB" id="271303at2759"/>
<dbReference type="Proteomes" id="UP000276133">
    <property type="component" value="Unassembled WGS sequence"/>
</dbReference>
<keyword evidence="3 5" id="KW-0418">Kinase</keyword>
<dbReference type="STRING" id="10195.A0A3M7PFU0"/>
<organism evidence="5 6">
    <name type="scientific">Brachionus plicatilis</name>
    <name type="common">Marine rotifer</name>
    <name type="synonym">Brachionus muelleri</name>
    <dbReference type="NCBI Taxonomy" id="10195"/>
    <lineage>
        <taxon>Eukaryota</taxon>
        <taxon>Metazoa</taxon>
        <taxon>Spiralia</taxon>
        <taxon>Gnathifera</taxon>
        <taxon>Rotifera</taxon>
        <taxon>Eurotatoria</taxon>
        <taxon>Monogononta</taxon>
        <taxon>Pseudotrocha</taxon>
        <taxon>Ploima</taxon>
        <taxon>Brachionidae</taxon>
        <taxon>Brachionus</taxon>
    </lineage>
</organism>
<dbReference type="EMBL" id="REGN01011045">
    <property type="protein sequence ID" value="RMZ97985.1"/>
    <property type="molecule type" value="Genomic_DNA"/>
</dbReference>